<dbReference type="CDD" id="cd18093">
    <property type="entry name" value="SpoU-like_TrmJ"/>
    <property type="match status" value="1"/>
</dbReference>
<evidence type="ECO:0000256" key="3">
    <source>
        <dbReference type="ARBA" id="ARBA00022679"/>
    </source>
</evidence>
<dbReference type="FunFam" id="3.40.1280.10:FF:000006">
    <property type="entry name" value="Uncharacterized tRNA/rRNA methyltransferase HI_0380"/>
    <property type="match status" value="1"/>
</dbReference>
<gene>
    <name evidence="5" type="primary">trmJ</name>
    <name evidence="7" type="ORF">AB835_09345</name>
</gene>
<evidence type="ECO:0000256" key="5">
    <source>
        <dbReference type="RuleBase" id="RU362024"/>
    </source>
</evidence>
<reference evidence="7 8" key="1">
    <citation type="journal article" date="2016" name="Appl. Environ. Microbiol.">
        <title>Lack of Overt Genome Reduction in the Bryostatin-Producing Bryozoan Symbiont "Candidatus Endobugula sertula".</title>
        <authorList>
            <person name="Miller I.J."/>
            <person name="Vanee N."/>
            <person name="Fong S.S."/>
            <person name="Lim-Fong G.E."/>
            <person name="Kwan J.C."/>
        </authorList>
    </citation>
    <scope>NUCLEOTIDE SEQUENCE [LARGE SCALE GENOMIC DNA]</scope>
    <source>
        <strain evidence="7">AB1-4</strain>
    </source>
</reference>
<keyword evidence="2 5" id="KW-0489">Methyltransferase</keyword>
<dbReference type="Pfam" id="PF00588">
    <property type="entry name" value="SpoU_methylase"/>
    <property type="match status" value="1"/>
</dbReference>
<dbReference type="GO" id="GO:0003723">
    <property type="term" value="F:RNA binding"/>
    <property type="evidence" value="ECO:0007669"/>
    <property type="project" value="InterPro"/>
</dbReference>
<comment type="subunit">
    <text evidence="5">Homodimer.</text>
</comment>
<dbReference type="Proteomes" id="UP000242502">
    <property type="component" value="Unassembled WGS sequence"/>
</dbReference>
<dbReference type="NCBIfam" id="NF011694">
    <property type="entry name" value="PRK15114.1"/>
    <property type="match status" value="1"/>
</dbReference>
<keyword evidence="5" id="KW-0963">Cytoplasm</keyword>
<dbReference type="SUPFAM" id="SSF75217">
    <property type="entry name" value="alpha/beta knot"/>
    <property type="match status" value="1"/>
</dbReference>
<dbReference type="Gene3D" id="3.40.1280.10">
    <property type="match status" value="1"/>
</dbReference>
<sequence>MTADQSVLSPESQQALASIRIVLVETTHPGNIGGVARAMKNMGLSQLYLVSPKDYPAQRAEWRASNAQDVLRSASVVDSLDDAIADCGLVIGTSARERRIPWPLVTPRECADYSCHEASTHPVAIIFGREDRGLTNEELHKCHYHLHIPANPEYSSLNLAAAVQVIAYELRMTCLNNQRGKSIHFDDWDMPPAKSEALEHYYEHLQETLEKIGFLEPDNPRQTMTRLRRLYHRVRLDEMELNILRGVLTAMQNYVYFTDKKLAKLEEKN</sequence>
<dbReference type="InterPro" id="IPR029028">
    <property type="entry name" value="Alpha/beta_knot_MTases"/>
</dbReference>
<dbReference type="InterPro" id="IPR004384">
    <property type="entry name" value="RNA_MeTrfase_TrmJ/LasT"/>
</dbReference>
<dbReference type="Gene3D" id="1.10.8.590">
    <property type="match status" value="1"/>
</dbReference>
<protein>
    <recommendedName>
        <fullName evidence="5">tRNA (cytidine/uridine-2'-O-)-methyltransferase TrmJ</fullName>
        <ecNumber evidence="5">2.1.1.200</ecNumber>
    </recommendedName>
    <alternativeName>
        <fullName evidence="5">tRNA (cytidine(32)/uridine(32)-2'-O)-methyltransferase</fullName>
    </alternativeName>
    <alternativeName>
        <fullName evidence="5">tRNA Cm32/Um32 methyltransferase</fullName>
    </alternativeName>
</protein>
<organism evidence="7 8">
    <name type="scientific">Candidatus Endobugula sertula</name>
    <name type="common">Bugula neritina bacterial symbiont</name>
    <dbReference type="NCBI Taxonomy" id="62101"/>
    <lineage>
        <taxon>Bacteria</taxon>
        <taxon>Pseudomonadati</taxon>
        <taxon>Pseudomonadota</taxon>
        <taxon>Gammaproteobacteria</taxon>
        <taxon>Cellvibrionales</taxon>
        <taxon>Cellvibrionaceae</taxon>
        <taxon>Candidatus Endobugula</taxon>
    </lineage>
</organism>
<dbReference type="NCBIfam" id="TIGR00050">
    <property type="entry name" value="rRNA_methyl_1"/>
    <property type="match status" value="1"/>
</dbReference>
<comment type="function">
    <text evidence="5">Catalyzes the formation of 2'O-methylated cytidine (Cm32) or 2'O-methylated uridine (Um32) at position 32 in tRNA.</text>
</comment>
<dbReference type="GO" id="GO:0106339">
    <property type="term" value="F:tRNA (cytidine(32)-2'-O)-methyltransferase activity"/>
    <property type="evidence" value="ECO:0007669"/>
    <property type="project" value="RHEA"/>
</dbReference>
<dbReference type="AlphaFoldDB" id="A0A1D2QP43"/>
<dbReference type="InterPro" id="IPR029026">
    <property type="entry name" value="tRNA_m1G_MTases_N"/>
</dbReference>
<comment type="similarity">
    <text evidence="1">Belongs to the class IV-like SAM-binding methyltransferase superfamily. RNA methyltransferase TrmH family.</text>
</comment>
<proteinExistence type="inferred from homology"/>
<dbReference type="PANTHER" id="PTHR42786">
    <property type="entry name" value="TRNA/RRNA METHYLTRANSFERASE"/>
    <property type="match status" value="1"/>
</dbReference>
<evidence type="ECO:0000259" key="6">
    <source>
        <dbReference type="Pfam" id="PF00588"/>
    </source>
</evidence>
<dbReference type="PANTHER" id="PTHR42786:SF2">
    <property type="entry name" value="TRNA (CYTIDINE_URIDINE-2'-O-)-METHYLTRANSFERASE TRMJ"/>
    <property type="match status" value="1"/>
</dbReference>
<name>A0A1D2QP43_9GAMM</name>
<dbReference type="STRING" id="62101.AB835_09345"/>
<comment type="catalytic activity">
    <reaction evidence="5">
        <text>cytidine(32) in tRNA + S-adenosyl-L-methionine = 2'-O-methylcytidine(32) in tRNA + S-adenosyl-L-homocysteine + H(+)</text>
        <dbReference type="Rhea" id="RHEA:42932"/>
        <dbReference type="Rhea" id="RHEA-COMP:10288"/>
        <dbReference type="Rhea" id="RHEA-COMP:10289"/>
        <dbReference type="ChEBI" id="CHEBI:15378"/>
        <dbReference type="ChEBI" id="CHEBI:57856"/>
        <dbReference type="ChEBI" id="CHEBI:59789"/>
        <dbReference type="ChEBI" id="CHEBI:74495"/>
        <dbReference type="ChEBI" id="CHEBI:82748"/>
        <dbReference type="EC" id="2.1.1.200"/>
    </reaction>
</comment>
<evidence type="ECO:0000313" key="7">
    <source>
        <dbReference type="EMBL" id="ODS23351.1"/>
    </source>
</evidence>
<dbReference type="GO" id="GO:0160206">
    <property type="term" value="F:tRNA (cytidine(32)/uridine(32)-2'-O)-methyltransferase activity"/>
    <property type="evidence" value="ECO:0007669"/>
    <property type="project" value="UniProtKB-EC"/>
</dbReference>
<evidence type="ECO:0000256" key="4">
    <source>
        <dbReference type="ARBA" id="ARBA00022691"/>
    </source>
</evidence>
<dbReference type="EMBL" id="MDLC01000031">
    <property type="protein sequence ID" value="ODS23351.1"/>
    <property type="molecule type" value="Genomic_DNA"/>
</dbReference>
<comment type="catalytic activity">
    <reaction evidence="5">
        <text>uridine(32) in tRNA + S-adenosyl-L-methionine = 2'-O-methyluridine(32) in tRNA + S-adenosyl-L-homocysteine + H(+)</text>
        <dbReference type="Rhea" id="RHEA:42936"/>
        <dbReference type="Rhea" id="RHEA-COMP:10107"/>
        <dbReference type="Rhea" id="RHEA-COMP:10290"/>
        <dbReference type="ChEBI" id="CHEBI:15378"/>
        <dbReference type="ChEBI" id="CHEBI:57856"/>
        <dbReference type="ChEBI" id="CHEBI:59789"/>
        <dbReference type="ChEBI" id="CHEBI:65315"/>
        <dbReference type="ChEBI" id="CHEBI:74478"/>
        <dbReference type="EC" id="2.1.1.200"/>
    </reaction>
</comment>
<evidence type="ECO:0000256" key="1">
    <source>
        <dbReference type="ARBA" id="ARBA00007228"/>
    </source>
</evidence>
<keyword evidence="4 5" id="KW-0949">S-adenosyl-L-methionine</keyword>
<evidence type="ECO:0000313" key="8">
    <source>
        <dbReference type="Proteomes" id="UP000242502"/>
    </source>
</evidence>
<dbReference type="InterPro" id="IPR001537">
    <property type="entry name" value="SpoU_MeTrfase"/>
</dbReference>
<dbReference type="GO" id="GO:0005829">
    <property type="term" value="C:cytosol"/>
    <property type="evidence" value="ECO:0007669"/>
    <property type="project" value="TreeGrafter"/>
</dbReference>
<accession>A0A1D2QP43</accession>
<keyword evidence="3 7" id="KW-0808">Transferase</keyword>
<comment type="caution">
    <text evidence="7">The sequence shown here is derived from an EMBL/GenBank/DDBJ whole genome shotgun (WGS) entry which is preliminary data.</text>
</comment>
<comment type="subcellular location">
    <subcellularLocation>
        <location evidence="5">Cytoplasm</location>
    </subcellularLocation>
</comment>
<evidence type="ECO:0000256" key="2">
    <source>
        <dbReference type="ARBA" id="ARBA00022603"/>
    </source>
</evidence>
<dbReference type="EC" id="2.1.1.200" evidence="5"/>
<feature type="domain" description="tRNA/rRNA methyltransferase SpoU type" evidence="6">
    <location>
        <begin position="19"/>
        <end position="168"/>
    </location>
</feature>
<dbReference type="PIRSF" id="PIRSF004808">
    <property type="entry name" value="LasT"/>
    <property type="match status" value="1"/>
</dbReference>
<keyword evidence="5" id="KW-0819">tRNA processing</keyword>
<dbReference type="GO" id="GO:0002128">
    <property type="term" value="P:tRNA nucleoside ribose methylation"/>
    <property type="evidence" value="ECO:0007669"/>
    <property type="project" value="TreeGrafter"/>
</dbReference>